<dbReference type="RefSeq" id="WP_025208768.1">
    <property type="nucleotide sequence ID" value="NZ_CP006932.1"/>
</dbReference>
<dbReference type="KEGG" id="hcr:X271_00369"/>
<dbReference type="EMBL" id="CP006932">
    <property type="protein sequence ID" value="AHK22475.1"/>
    <property type="molecule type" value="Genomic_DNA"/>
</dbReference>
<name>W8GSU2_9MOLU</name>
<dbReference type="AlphaFoldDB" id="W8GSU2"/>
<dbReference type="STRING" id="1427984.X271_00369"/>
<sequence>MKFKEISLKIKYFFSSSWGHIFITVVLTVAILLLIFLPIVLAGLGKAEAIYVYGFDANITGTGEKFDDYIGVPKDYNHWNEDLVWAQNEEQMLNGVEQSKNSVGYLGKSVSSFEIYDPETNPSGELTPLDLYVLDSDGNNTPGYVDYNSDYYPMFSTLNIFFRVPASVAPILNNNIMFSNTTGIDIDNTIWGTNWIQGSPSRTLTEEQEAYFDNYVISPGYLKYFVFSFIFFNWITFSEDAQLIINSIAKYYQPYDNPFLLSSEEFEVYLLNFANNLESVNPNWTIDNFVNNNSNGKEVNLILTIEGTGTDQPTLDALTNGNAEYNGFNYYFSTWLQDYYNDPEWTFELNLTLNNHGSGQAFALVSNNANPNSFLGTQSRGYGISDITREEKNSNGQTLTWGYDQVTEDDIDPIGLYYLPDVETNDSTVEPLYYTFATDPILVYTGKDTSFTVDGINYRPTGISASALKYIYSFDGRSWEWLYLSNSEEIPLLTAEEI</sequence>
<evidence type="ECO:0000313" key="2">
    <source>
        <dbReference type="EMBL" id="AHK22475.1"/>
    </source>
</evidence>
<dbReference type="HOGENOM" id="CLU_547128_0_0_14"/>
<evidence type="ECO:0000313" key="3">
    <source>
        <dbReference type="Proteomes" id="UP000019450"/>
    </source>
</evidence>
<evidence type="ECO:0000256" key="1">
    <source>
        <dbReference type="SAM" id="Phobius"/>
    </source>
</evidence>
<reference evidence="2 3" key="1">
    <citation type="journal article" date="2014" name="Genome Biol. Evol.">
        <title>Phylogenomics of "Candidatus Hepatoplasma crinochetorum," a Lineage of Mollicutes Associated with Noninsect Arthropods.</title>
        <authorList>
            <person name="Leclercq S."/>
            <person name="Dittmer J."/>
            <person name="Bouchon D."/>
            <person name="Cordaux R."/>
        </authorList>
    </citation>
    <scope>NUCLEOTIDE SEQUENCE [LARGE SCALE GENOMIC DNA]</scope>
    <source>
        <strain evidence="2 3">Av</strain>
    </source>
</reference>
<accession>W8GSU2</accession>
<keyword evidence="1" id="KW-0812">Transmembrane</keyword>
<feature type="transmembrane region" description="Helical" evidence="1">
    <location>
        <begin position="21"/>
        <end position="44"/>
    </location>
</feature>
<keyword evidence="1" id="KW-1133">Transmembrane helix</keyword>
<proteinExistence type="predicted"/>
<keyword evidence="3" id="KW-1185">Reference proteome</keyword>
<dbReference type="Proteomes" id="UP000019450">
    <property type="component" value="Chromosome"/>
</dbReference>
<dbReference type="OrthoDB" id="9790815at2"/>
<keyword evidence="1" id="KW-0472">Membrane</keyword>
<protein>
    <submittedName>
        <fullName evidence="2">Uncharacterized protein</fullName>
    </submittedName>
</protein>
<organism evidence="2 3">
    <name type="scientific">Candidatus Hepatoplasma crinochetorum Av</name>
    <dbReference type="NCBI Taxonomy" id="1427984"/>
    <lineage>
        <taxon>Bacteria</taxon>
        <taxon>Bacillati</taxon>
        <taxon>Mycoplasmatota</taxon>
        <taxon>Mollicutes</taxon>
        <taxon>Candidatus Hepatoplasmataceae</taxon>
        <taxon>Candidatus Hepatoplasma</taxon>
    </lineage>
</organism>
<gene>
    <name evidence="2" type="ORF">X271_00369</name>
</gene>